<dbReference type="Pfam" id="PF00109">
    <property type="entry name" value="ketoacyl-synt"/>
    <property type="match status" value="1"/>
</dbReference>
<comment type="similarity">
    <text evidence="1 3">Belongs to the thiolase-like superfamily. Beta-ketoacyl-ACP synthases family.</text>
</comment>
<dbReference type="PROSITE" id="PS52004">
    <property type="entry name" value="KS3_2"/>
    <property type="match status" value="1"/>
</dbReference>
<dbReference type="Proteomes" id="UP001500729">
    <property type="component" value="Unassembled WGS sequence"/>
</dbReference>
<evidence type="ECO:0000256" key="3">
    <source>
        <dbReference type="RuleBase" id="RU003694"/>
    </source>
</evidence>
<name>A0ABN1CRJ3_SACER</name>
<evidence type="ECO:0000259" key="4">
    <source>
        <dbReference type="PROSITE" id="PS52004"/>
    </source>
</evidence>
<dbReference type="InterPro" id="IPR000794">
    <property type="entry name" value="Beta-ketoacyl_synthase"/>
</dbReference>
<dbReference type="Pfam" id="PF02801">
    <property type="entry name" value="Ketoacyl-synt_C"/>
    <property type="match status" value="1"/>
</dbReference>
<dbReference type="SUPFAM" id="SSF53901">
    <property type="entry name" value="Thiolase-like"/>
    <property type="match status" value="2"/>
</dbReference>
<dbReference type="RefSeq" id="WP_011874387.1">
    <property type="nucleotide sequence ID" value="NZ_BAAAGS010000013.1"/>
</dbReference>
<comment type="caution">
    <text evidence="5">The sequence shown here is derived from an EMBL/GenBank/DDBJ whole genome shotgun (WGS) entry which is preliminary data.</text>
</comment>
<dbReference type="Gene3D" id="3.40.47.10">
    <property type="match status" value="2"/>
</dbReference>
<dbReference type="InterPro" id="IPR014031">
    <property type="entry name" value="Ketoacyl_synth_C"/>
</dbReference>
<gene>
    <name evidence="5" type="primary">pksF</name>
    <name evidence="5" type="ORF">GCM10009533_24550</name>
</gene>
<keyword evidence="2 3" id="KW-0808">Transferase</keyword>
<dbReference type="EMBL" id="BAAAGS010000013">
    <property type="protein sequence ID" value="GAA0524334.1"/>
    <property type="molecule type" value="Genomic_DNA"/>
</dbReference>
<dbReference type="NCBIfam" id="NF005490">
    <property type="entry name" value="PRK07103.1"/>
    <property type="match status" value="1"/>
</dbReference>
<feature type="domain" description="Ketosynthase family 3 (KS3)" evidence="4">
    <location>
        <begin position="1"/>
        <end position="414"/>
    </location>
</feature>
<sequence length="414" mass="42304">MNEVVVTGVGVLNSVADGPDSYAAALAAGRSGVRAADVAAEARTSVGAWLDGFSVSAWADRQLRDDPDADRLAAVSRRAALPARTAACAALAAVRHALLGPEQRSGAALIVAGNNLALDYHADVLHRFRERPGSLRPSHALTHLDTDVVGVVSEVTGIAGEGWTAGAASASGTLAVILGARMVAAGETDTCLVVAPVSELSAAELRAFHDSGAMAGSHGTDEPWQVCRPFDARRRGFVYGQGAAAVVLESRERAGRRGARRMAGIAGWGQRLDARRGTEPDPSGQAAAMRAALGRAGVEPAAVDYVNAHGTGSVVGDAAEARALAEVFGPGNRPLINSTKPLVGHCLASAGLQELVATILQLRGGFAHPNPNLAEPVDPALAFVGPTARRGALHVALSNSVAFGGINAAIVVRR</sequence>
<evidence type="ECO:0000256" key="1">
    <source>
        <dbReference type="ARBA" id="ARBA00008467"/>
    </source>
</evidence>
<reference evidence="5 6" key="1">
    <citation type="journal article" date="2019" name="Int. J. Syst. Evol. Microbiol.">
        <title>The Global Catalogue of Microorganisms (GCM) 10K type strain sequencing project: providing services to taxonomists for standard genome sequencing and annotation.</title>
        <authorList>
            <consortium name="The Broad Institute Genomics Platform"/>
            <consortium name="The Broad Institute Genome Sequencing Center for Infectious Disease"/>
            <person name="Wu L."/>
            <person name="Ma J."/>
        </authorList>
    </citation>
    <scope>NUCLEOTIDE SEQUENCE [LARGE SCALE GENOMIC DNA]</scope>
    <source>
        <strain evidence="5 6">JCM 10303</strain>
    </source>
</reference>
<organism evidence="5 6">
    <name type="scientific">Saccharopolyspora erythraea</name>
    <name type="common">Streptomyces erythraeus</name>
    <dbReference type="NCBI Taxonomy" id="1836"/>
    <lineage>
        <taxon>Bacteria</taxon>
        <taxon>Bacillati</taxon>
        <taxon>Actinomycetota</taxon>
        <taxon>Actinomycetes</taxon>
        <taxon>Pseudonocardiales</taxon>
        <taxon>Pseudonocardiaceae</taxon>
        <taxon>Saccharopolyspora</taxon>
    </lineage>
</organism>
<dbReference type="InterPro" id="IPR016039">
    <property type="entry name" value="Thiolase-like"/>
</dbReference>
<dbReference type="InterPro" id="IPR014030">
    <property type="entry name" value="Ketoacyl_synth_N"/>
</dbReference>
<evidence type="ECO:0000256" key="2">
    <source>
        <dbReference type="ARBA" id="ARBA00022679"/>
    </source>
</evidence>
<evidence type="ECO:0000313" key="6">
    <source>
        <dbReference type="Proteomes" id="UP001500729"/>
    </source>
</evidence>
<accession>A0ABN1CRJ3</accession>
<proteinExistence type="inferred from homology"/>
<dbReference type="PANTHER" id="PTHR11712:SF336">
    <property type="entry name" value="3-OXOACYL-[ACYL-CARRIER-PROTEIN] SYNTHASE, MITOCHONDRIAL"/>
    <property type="match status" value="1"/>
</dbReference>
<dbReference type="PANTHER" id="PTHR11712">
    <property type="entry name" value="POLYKETIDE SYNTHASE-RELATED"/>
    <property type="match status" value="1"/>
</dbReference>
<dbReference type="SMART" id="SM00825">
    <property type="entry name" value="PKS_KS"/>
    <property type="match status" value="1"/>
</dbReference>
<protein>
    <submittedName>
        <fullName evidence="5">Polyketide biosynthesis malonyl-ACP decarboxylase PksF</fullName>
    </submittedName>
</protein>
<keyword evidence="6" id="KW-1185">Reference proteome</keyword>
<dbReference type="InterPro" id="IPR020841">
    <property type="entry name" value="PKS_Beta-ketoAc_synthase_dom"/>
</dbReference>
<evidence type="ECO:0000313" key="5">
    <source>
        <dbReference type="EMBL" id="GAA0524334.1"/>
    </source>
</evidence>